<sequence length="110" mass="11833">KRETWFIPKRLCCVLSTTKGIVDFVYFLPRSGATLVAMTIHNAELVTRAVLVAIEVLVAVETRLAEAVLVALLILRGVNKASAELMKNFVLPRSGGNPSPGAGAWDNPST</sequence>
<accession>A0A915JKJ1</accession>
<name>A0A915JKJ1_ROMCU</name>
<dbReference type="WBParaSite" id="nRc.2.0.1.t26592-RA">
    <property type="protein sequence ID" value="nRc.2.0.1.t26592-RA"/>
    <property type="gene ID" value="nRc.2.0.1.g26592"/>
</dbReference>
<protein>
    <submittedName>
        <fullName evidence="2">Uncharacterized protein</fullName>
    </submittedName>
</protein>
<proteinExistence type="predicted"/>
<evidence type="ECO:0000313" key="1">
    <source>
        <dbReference type="Proteomes" id="UP000887565"/>
    </source>
</evidence>
<reference evidence="2" key="1">
    <citation type="submission" date="2022-11" db="UniProtKB">
        <authorList>
            <consortium name="WormBaseParasite"/>
        </authorList>
    </citation>
    <scope>IDENTIFICATION</scope>
</reference>
<organism evidence="1 2">
    <name type="scientific">Romanomermis culicivorax</name>
    <name type="common">Nematode worm</name>
    <dbReference type="NCBI Taxonomy" id="13658"/>
    <lineage>
        <taxon>Eukaryota</taxon>
        <taxon>Metazoa</taxon>
        <taxon>Ecdysozoa</taxon>
        <taxon>Nematoda</taxon>
        <taxon>Enoplea</taxon>
        <taxon>Dorylaimia</taxon>
        <taxon>Mermithida</taxon>
        <taxon>Mermithoidea</taxon>
        <taxon>Mermithidae</taxon>
        <taxon>Romanomermis</taxon>
    </lineage>
</organism>
<dbReference type="Proteomes" id="UP000887565">
    <property type="component" value="Unplaced"/>
</dbReference>
<evidence type="ECO:0000313" key="2">
    <source>
        <dbReference type="WBParaSite" id="nRc.2.0.1.t26592-RA"/>
    </source>
</evidence>
<keyword evidence="1" id="KW-1185">Reference proteome</keyword>
<dbReference type="AlphaFoldDB" id="A0A915JKJ1"/>